<gene>
    <name evidence="8" type="ORF">POCULU_LOCUS4020</name>
</gene>
<dbReference type="Pfam" id="PF01266">
    <property type="entry name" value="DAO"/>
    <property type="match status" value="1"/>
</dbReference>
<keyword evidence="3" id="KW-0285">Flavoprotein</keyword>
<reference evidence="8" key="1">
    <citation type="submission" date="2021-06" db="EMBL/GenBank/DDBJ databases">
        <authorList>
            <person name="Kallberg Y."/>
            <person name="Tangrot J."/>
            <person name="Rosling A."/>
        </authorList>
    </citation>
    <scope>NUCLEOTIDE SEQUENCE</scope>
    <source>
        <strain evidence="8">IA702</strain>
    </source>
</reference>
<dbReference type="OrthoDB" id="2015447at2759"/>
<protein>
    <submittedName>
        <fullName evidence="8">1922_t:CDS:1</fullName>
    </submittedName>
</protein>
<evidence type="ECO:0000256" key="3">
    <source>
        <dbReference type="ARBA" id="ARBA00022630"/>
    </source>
</evidence>
<sequence length="390" mass="42926">MRKNVNVIGAGVSGLTTALELQNDRFQVTVIADRFPGDLSIDYCSPNAGAQWRGDGRYAPGSLDAKIHGYTFKKLYNLAETVPASSVTCMNLEEYVDDTEASSHKDPWFKDLVPNVIPQAQLPAGAKSGISYTTVAIDVPKYLKWLLQQFIAAGGKTQRCHLAHVKGAFGENVDVVVNCTGIRARTLGGIEDQTVYPTRGQTILVWAPHVKSMKTLTNAIPFGYSRLCGISYIDEDVVKTDMRPLRQAMMLVEIYLLYRRNDFLTPNVRMASSGNVILGGTMDDNRFDLFPDKEIAEGIIRRCTALYPALTAGKELEIISHNVGLRPSRVKGLRLETEIAKNAAGKEIIICHNYGHHSYGYQASWGASNEALQLIKKALSSQGKDVESKL</sequence>
<dbReference type="PIRSF" id="PIRSF000189">
    <property type="entry name" value="D-aa_oxidase"/>
    <property type="match status" value="1"/>
</dbReference>
<dbReference type="PANTHER" id="PTHR11530:SF11">
    <property type="entry name" value="D-ASPARTATE OXIDASE"/>
    <property type="match status" value="1"/>
</dbReference>
<evidence type="ECO:0000256" key="4">
    <source>
        <dbReference type="ARBA" id="ARBA00022827"/>
    </source>
</evidence>
<keyword evidence="5" id="KW-0560">Oxidoreductase</keyword>
<proteinExistence type="inferred from homology"/>
<feature type="binding site" evidence="6">
    <location>
        <position position="326"/>
    </location>
    <ligand>
        <name>D-dopa</name>
        <dbReference type="ChEBI" id="CHEBI:149689"/>
    </ligand>
</feature>
<dbReference type="InterPro" id="IPR023209">
    <property type="entry name" value="DAO"/>
</dbReference>
<evidence type="ECO:0000256" key="6">
    <source>
        <dbReference type="PIRSR" id="PIRSR000189-1"/>
    </source>
</evidence>
<dbReference type="SUPFAM" id="SSF51971">
    <property type="entry name" value="Nucleotide-binding domain"/>
    <property type="match status" value="1"/>
</dbReference>
<name>A0A9N9AIH5_9GLOM</name>
<dbReference type="SUPFAM" id="SSF54373">
    <property type="entry name" value="FAD-linked reductases, C-terminal domain"/>
    <property type="match status" value="1"/>
</dbReference>
<evidence type="ECO:0000259" key="7">
    <source>
        <dbReference type="Pfam" id="PF01266"/>
    </source>
</evidence>
<dbReference type="GO" id="GO:0071949">
    <property type="term" value="F:FAD binding"/>
    <property type="evidence" value="ECO:0007669"/>
    <property type="project" value="InterPro"/>
</dbReference>
<evidence type="ECO:0000313" key="9">
    <source>
        <dbReference type="Proteomes" id="UP000789572"/>
    </source>
</evidence>
<dbReference type="InterPro" id="IPR006076">
    <property type="entry name" value="FAD-dep_OxRdtase"/>
</dbReference>
<dbReference type="Gene3D" id="3.40.50.720">
    <property type="entry name" value="NAD(P)-binding Rossmann-like Domain"/>
    <property type="match status" value="1"/>
</dbReference>
<dbReference type="GO" id="GO:0005737">
    <property type="term" value="C:cytoplasm"/>
    <property type="evidence" value="ECO:0007669"/>
    <property type="project" value="TreeGrafter"/>
</dbReference>
<dbReference type="AlphaFoldDB" id="A0A9N9AIH5"/>
<keyword evidence="4 6" id="KW-0274">FAD</keyword>
<evidence type="ECO:0000256" key="1">
    <source>
        <dbReference type="ARBA" id="ARBA00001974"/>
    </source>
</evidence>
<dbReference type="GO" id="GO:0019478">
    <property type="term" value="P:D-amino acid catabolic process"/>
    <property type="evidence" value="ECO:0007669"/>
    <property type="project" value="TreeGrafter"/>
</dbReference>
<evidence type="ECO:0000256" key="5">
    <source>
        <dbReference type="ARBA" id="ARBA00023002"/>
    </source>
</evidence>
<accession>A0A9N9AIH5</accession>
<evidence type="ECO:0000256" key="2">
    <source>
        <dbReference type="ARBA" id="ARBA00006730"/>
    </source>
</evidence>
<comment type="cofactor">
    <cofactor evidence="1 6">
        <name>FAD</name>
        <dbReference type="ChEBI" id="CHEBI:57692"/>
    </cofactor>
</comment>
<dbReference type="EMBL" id="CAJVPJ010000489">
    <property type="protein sequence ID" value="CAG8530185.1"/>
    <property type="molecule type" value="Genomic_DNA"/>
</dbReference>
<dbReference type="GO" id="GO:0003884">
    <property type="term" value="F:D-amino-acid oxidase activity"/>
    <property type="evidence" value="ECO:0007669"/>
    <property type="project" value="InterPro"/>
</dbReference>
<comment type="caution">
    <text evidence="8">The sequence shown here is derived from an EMBL/GenBank/DDBJ whole genome shotgun (WGS) entry which is preliminary data.</text>
</comment>
<dbReference type="Proteomes" id="UP000789572">
    <property type="component" value="Unassembled WGS sequence"/>
</dbReference>
<keyword evidence="9" id="KW-1185">Reference proteome</keyword>
<evidence type="ECO:0000313" key="8">
    <source>
        <dbReference type="EMBL" id="CAG8530185.1"/>
    </source>
</evidence>
<organism evidence="8 9">
    <name type="scientific">Paraglomus occultum</name>
    <dbReference type="NCBI Taxonomy" id="144539"/>
    <lineage>
        <taxon>Eukaryota</taxon>
        <taxon>Fungi</taxon>
        <taxon>Fungi incertae sedis</taxon>
        <taxon>Mucoromycota</taxon>
        <taxon>Glomeromycotina</taxon>
        <taxon>Glomeromycetes</taxon>
        <taxon>Paraglomerales</taxon>
        <taxon>Paraglomeraceae</taxon>
        <taxon>Paraglomus</taxon>
    </lineage>
</organism>
<dbReference type="PANTHER" id="PTHR11530">
    <property type="entry name" value="D-AMINO ACID OXIDASE"/>
    <property type="match status" value="1"/>
</dbReference>
<feature type="binding site" evidence="6">
    <location>
        <position position="180"/>
    </location>
    <ligand>
        <name>FAD</name>
        <dbReference type="ChEBI" id="CHEBI:57692"/>
    </ligand>
</feature>
<comment type="similarity">
    <text evidence="2">Belongs to the DAMOX/DASOX family.</text>
</comment>
<dbReference type="Gene3D" id="3.30.9.10">
    <property type="entry name" value="D-Amino Acid Oxidase, subunit A, domain 2"/>
    <property type="match status" value="1"/>
</dbReference>
<feature type="domain" description="FAD dependent oxidoreductase" evidence="7">
    <location>
        <begin position="5"/>
        <end position="368"/>
    </location>
</feature>